<evidence type="ECO:0000313" key="2">
    <source>
        <dbReference type="EMBL" id="CAL8147374.1"/>
    </source>
</evidence>
<dbReference type="Gene3D" id="1.10.287.70">
    <property type="match status" value="1"/>
</dbReference>
<keyword evidence="1" id="KW-1133">Transmembrane helix</keyword>
<feature type="transmembrane region" description="Helical" evidence="1">
    <location>
        <begin position="379"/>
        <end position="398"/>
    </location>
</feature>
<feature type="transmembrane region" description="Helical" evidence="1">
    <location>
        <begin position="410"/>
        <end position="431"/>
    </location>
</feature>
<dbReference type="Proteomes" id="UP001642540">
    <property type="component" value="Unassembled WGS sequence"/>
</dbReference>
<reference evidence="2 3" key="1">
    <citation type="submission" date="2024-08" db="EMBL/GenBank/DDBJ databases">
        <authorList>
            <person name="Cucini C."/>
            <person name="Frati F."/>
        </authorList>
    </citation>
    <scope>NUCLEOTIDE SEQUENCE [LARGE SCALE GENOMIC DNA]</scope>
</reference>
<sequence length="728" mass="83712">MEVILPHLNWLSDYESCFNSIVSLPGIVYEPAYQLPQPFVPYTYHMRTKSAYNPAQNDRLPAFVRHWTICQTISFILQLKTNGSRSEQVSSDLQLEYEFLGFNSAYSCIDDGPYCGVQLLLEHHIQIQTKSIAMYPLQIFYIVPFTPELKEKFHALDFRYISKSPYFLQTYRIAYPFHEIMKHNVKNIVLEKYPLEICYMCQFCDPNRAKYVYYYALPKSYPYQDFSVVPSLENTEVTLYTALANLYTEATEDGKRLTYYKLALPYEVRGLGLGYYFENTSWNLLTSILKARSTLKALKNKPSIDEIVLSILLEETQAPLNETLETWTQAQLFPAVGVVMNVKSISIMPIHSTYFNFITCHFESHLNLLAYVQPFHWNVWLFLLASIWLTAFTIPFVATQTVSSNNQPLLTINHYSIFLTLSLLLTDTVVFAKEFYGNRRIRLILSLWLLASIIVTNAYKGHHFAQRTAPSKNLQVEKFQDLTEFKIFTKRICDPGVDHGQYCSEFGANLINWLVERLDRDSISQIVSSIAKIDPITGSIPNIGFLSSYDFETKSDGKIASLLPQLEMLPNDETSVVYQAIQDCNKLAYVEKGSELKSLIRKLPTSCSHPIYVGNDKLFEKTSVWYTQASGGSYLIRRFRYLEESGIYKFWRKWIDITYHPIDGRCAPVFIALSLHSNTVVIFFILLMGTVIAALIFLCEISTGIKHKLEIFNKSCAIGCSSKIYGNH</sequence>
<evidence type="ECO:0000313" key="3">
    <source>
        <dbReference type="Proteomes" id="UP001642540"/>
    </source>
</evidence>
<name>A0ABP1S957_9HEXA</name>
<evidence type="ECO:0000256" key="1">
    <source>
        <dbReference type="SAM" id="Phobius"/>
    </source>
</evidence>
<accession>A0ABP1S957</accession>
<feature type="transmembrane region" description="Helical" evidence="1">
    <location>
        <begin position="680"/>
        <end position="699"/>
    </location>
</feature>
<protein>
    <submittedName>
        <fullName evidence="2">Uncharacterized protein</fullName>
    </submittedName>
</protein>
<keyword evidence="3" id="KW-1185">Reference proteome</keyword>
<organism evidence="2 3">
    <name type="scientific">Orchesella dallaii</name>
    <dbReference type="NCBI Taxonomy" id="48710"/>
    <lineage>
        <taxon>Eukaryota</taxon>
        <taxon>Metazoa</taxon>
        <taxon>Ecdysozoa</taxon>
        <taxon>Arthropoda</taxon>
        <taxon>Hexapoda</taxon>
        <taxon>Collembola</taxon>
        <taxon>Entomobryomorpha</taxon>
        <taxon>Entomobryoidea</taxon>
        <taxon>Orchesellidae</taxon>
        <taxon>Orchesellinae</taxon>
        <taxon>Orchesella</taxon>
    </lineage>
</organism>
<keyword evidence="1" id="KW-0812">Transmembrane</keyword>
<comment type="caution">
    <text evidence="2">The sequence shown here is derived from an EMBL/GenBank/DDBJ whole genome shotgun (WGS) entry which is preliminary data.</text>
</comment>
<dbReference type="EMBL" id="CAXLJM020000164">
    <property type="protein sequence ID" value="CAL8147374.1"/>
    <property type="molecule type" value="Genomic_DNA"/>
</dbReference>
<keyword evidence="1" id="KW-0472">Membrane</keyword>
<proteinExistence type="predicted"/>
<gene>
    <name evidence="2" type="ORF">ODALV1_LOCUS31124</name>
</gene>